<evidence type="ECO:0000256" key="2">
    <source>
        <dbReference type="ARBA" id="ARBA00022670"/>
    </source>
</evidence>
<dbReference type="InterPro" id="IPR038765">
    <property type="entry name" value="Papain-like_cys_pep_sf"/>
</dbReference>
<dbReference type="EMBL" id="CAJNOU010005022">
    <property type="protein sequence ID" value="CAF1463659.1"/>
    <property type="molecule type" value="Genomic_DNA"/>
</dbReference>
<dbReference type="PROSITE" id="PS00640">
    <property type="entry name" value="THIOL_PROTEASE_ASN"/>
    <property type="match status" value="1"/>
</dbReference>
<keyword evidence="4" id="KW-0788">Thiol protease</keyword>
<dbReference type="GO" id="GO:0006508">
    <property type="term" value="P:proteolysis"/>
    <property type="evidence" value="ECO:0007669"/>
    <property type="project" value="UniProtKB-KW"/>
</dbReference>
<evidence type="ECO:0000256" key="1">
    <source>
        <dbReference type="ARBA" id="ARBA00008455"/>
    </source>
</evidence>
<gene>
    <name evidence="7" type="ORF">SEV965_LOCUS34292</name>
</gene>
<evidence type="ECO:0000256" key="5">
    <source>
        <dbReference type="ARBA" id="ARBA00023157"/>
    </source>
</evidence>
<feature type="domain" description="Peptidase C1A papain C-terminal" evidence="6">
    <location>
        <begin position="3"/>
        <end position="218"/>
    </location>
</feature>
<dbReference type="SMART" id="SM00645">
    <property type="entry name" value="Pept_C1"/>
    <property type="match status" value="1"/>
</dbReference>
<feature type="non-terminal residue" evidence="7">
    <location>
        <position position="1"/>
    </location>
</feature>
<evidence type="ECO:0000259" key="6">
    <source>
        <dbReference type="SMART" id="SM00645"/>
    </source>
</evidence>
<evidence type="ECO:0000313" key="7">
    <source>
        <dbReference type="EMBL" id="CAF1463659.1"/>
    </source>
</evidence>
<dbReference type="AlphaFoldDB" id="A0A815QI79"/>
<name>A0A815QI79_9BILA</name>
<protein>
    <recommendedName>
        <fullName evidence="6">Peptidase C1A papain C-terminal domain-containing protein</fullName>
    </recommendedName>
</protein>
<evidence type="ECO:0000256" key="3">
    <source>
        <dbReference type="ARBA" id="ARBA00022801"/>
    </source>
</evidence>
<reference evidence="7" key="1">
    <citation type="submission" date="2021-02" db="EMBL/GenBank/DDBJ databases">
        <authorList>
            <person name="Nowell W R."/>
        </authorList>
    </citation>
    <scope>NUCLEOTIDE SEQUENCE</scope>
</reference>
<dbReference type="PANTHER" id="PTHR12411">
    <property type="entry name" value="CYSTEINE PROTEASE FAMILY C1-RELATED"/>
    <property type="match status" value="1"/>
</dbReference>
<evidence type="ECO:0000313" key="8">
    <source>
        <dbReference type="Proteomes" id="UP000663889"/>
    </source>
</evidence>
<dbReference type="InterPro" id="IPR025660">
    <property type="entry name" value="Pept_his_AS"/>
</dbReference>
<dbReference type="PROSITE" id="PS00139">
    <property type="entry name" value="THIOL_PROTEASE_CYS"/>
    <property type="match status" value="1"/>
</dbReference>
<evidence type="ECO:0000256" key="4">
    <source>
        <dbReference type="ARBA" id="ARBA00022807"/>
    </source>
</evidence>
<dbReference type="InterPro" id="IPR025661">
    <property type="entry name" value="Pept_asp_AS"/>
</dbReference>
<keyword evidence="2" id="KW-0645">Protease</keyword>
<sequence length="220" mass="24188">LNIGPSILDVKSQGGCGSCYAFASVAVLESVYAIKTNSKNVTEFSPQQIVDCSNNGNSGCYGGLFQPTIEYFKEKGGKIATDASYPYVGRTDESCRKDGINEIDLGQIEYIDIPVGDEKQMAEVLINNGPIFIGLDADSELFMFYKSGVLKIDNCPNDREDMDHAMVIVGYGYDEELKLPYWILKNSWGVKWGESGYLRLIKDADNMCGIATMASYAKLT</sequence>
<dbReference type="Gene3D" id="3.90.70.10">
    <property type="entry name" value="Cysteine proteinases"/>
    <property type="match status" value="1"/>
</dbReference>
<dbReference type="PROSITE" id="PS00639">
    <property type="entry name" value="THIOL_PROTEASE_HIS"/>
    <property type="match status" value="1"/>
</dbReference>
<organism evidence="7 8">
    <name type="scientific">Rotaria sordida</name>
    <dbReference type="NCBI Taxonomy" id="392033"/>
    <lineage>
        <taxon>Eukaryota</taxon>
        <taxon>Metazoa</taxon>
        <taxon>Spiralia</taxon>
        <taxon>Gnathifera</taxon>
        <taxon>Rotifera</taxon>
        <taxon>Eurotatoria</taxon>
        <taxon>Bdelloidea</taxon>
        <taxon>Philodinida</taxon>
        <taxon>Philodinidae</taxon>
        <taxon>Rotaria</taxon>
    </lineage>
</organism>
<dbReference type="InterPro" id="IPR000169">
    <property type="entry name" value="Pept_cys_AS"/>
</dbReference>
<dbReference type="GO" id="GO:0008234">
    <property type="term" value="F:cysteine-type peptidase activity"/>
    <property type="evidence" value="ECO:0007669"/>
    <property type="project" value="UniProtKB-KW"/>
</dbReference>
<accession>A0A815QI79</accession>
<dbReference type="CDD" id="cd02248">
    <property type="entry name" value="Peptidase_C1A"/>
    <property type="match status" value="1"/>
</dbReference>
<comment type="caution">
    <text evidence="7">The sequence shown here is derived from an EMBL/GenBank/DDBJ whole genome shotgun (WGS) entry which is preliminary data.</text>
</comment>
<keyword evidence="3" id="KW-0378">Hydrolase</keyword>
<proteinExistence type="inferred from homology"/>
<dbReference type="InterPro" id="IPR000668">
    <property type="entry name" value="Peptidase_C1A_C"/>
</dbReference>
<dbReference type="PRINTS" id="PR00705">
    <property type="entry name" value="PAPAIN"/>
</dbReference>
<dbReference type="Pfam" id="PF00112">
    <property type="entry name" value="Peptidase_C1"/>
    <property type="match status" value="1"/>
</dbReference>
<dbReference type="SUPFAM" id="SSF54001">
    <property type="entry name" value="Cysteine proteinases"/>
    <property type="match status" value="1"/>
</dbReference>
<comment type="similarity">
    <text evidence="1">Belongs to the peptidase C1 family.</text>
</comment>
<dbReference type="Proteomes" id="UP000663889">
    <property type="component" value="Unassembled WGS sequence"/>
</dbReference>
<keyword evidence="5" id="KW-1015">Disulfide bond</keyword>
<dbReference type="InterPro" id="IPR039417">
    <property type="entry name" value="Peptidase_C1A_papain-like"/>
</dbReference>
<dbReference type="InterPro" id="IPR013128">
    <property type="entry name" value="Peptidase_C1A"/>
</dbReference>